<comment type="subcellular location">
    <subcellularLocation>
        <location evidence="1">Nucleus</location>
    </subcellularLocation>
</comment>
<evidence type="ECO:0000313" key="9">
    <source>
        <dbReference type="EMBL" id="KAL3876776.1"/>
    </source>
</evidence>
<dbReference type="SUPFAM" id="SSF75704">
    <property type="entry name" value="Mitotic arrest deficient-like 1, Mad1"/>
    <property type="match status" value="1"/>
</dbReference>
<feature type="coiled-coil region" evidence="7">
    <location>
        <begin position="618"/>
        <end position="645"/>
    </location>
</feature>
<evidence type="ECO:0000256" key="6">
    <source>
        <dbReference type="ARBA" id="ARBA00023306"/>
    </source>
</evidence>
<evidence type="ECO:0008006" key="11">
    <source>
        <dbReference type="Google" id="ProtNLM"/>
    </source>
</evidence>
<dbReference type="InterPro" id="IPR008672">
    <property type="entry name" value="Mad1"/>
</dbReference>
<dbReference type="PANTHER" id="PTHR23168">
    <property type="entry name" value="MITOTIC SPINDLE ASSEMBLY CHECKPOINT PROTEIN MAD1 MITOTIC ARREST DEFICIENT-LIKE PROTEIN 1"/>
    <property type="match status" value="1"/>
</dbReference>
<dbReference type="PANTHER" id="PTHR23168:SF0">
    <property type="entry name" value="MITOTIC SPINDLE ASSEMBLY CHECKPOINT PROTEIN MAD1"/>
    <property type="match status" value="1"/>
</dbReference>
<keyword evidence="7" id="KW-0175">Coiled coil</keyword>
<keyword evidence="4" id="KW-0498">Mitosis</keyword>
<sequence>MDPAEDNTAVIRMKRDFDAFIHGTGSKSTPMFRLDQSDILDGSHPEQSSASALSVKSLLDKEKENKSKEAEVIVLRSQITKLKLELSSLQTANKRVKIDLEKDCVLMHMEREQEVEKVVEMKAQHKHLAEKEKQTREELLEYQRELERRKASYEEKTNIIRKEKMQLEQELQEAKMKAWEKLTGVKNELVRTTEELNICQQELDDTKSKLALQLRHSSDLENNLKELEDYKTKAEQAEQKVKEFELRISSMEEDEKVVKAMKSQLTSFEELERENRKLSVENSYLKEIQENTLLLKEQNESLKGKLERSEQRMSEFSKLQLECEDMKLKLEKWENAEKGKSKVQSPEEMSKRIAELQRTEVLMLAKQGQMQSSMTSYESELRIVRGECQDLKTELTREKHKVQQQADFMKRLQKKLLLVTKERDGYKSIIDSYESEVTVNIQAGTSTHIQQLEEGIGGCKKQIQFQEEELCKLTDQLSESRRQNIQLERRIRELEQAAHANQSSQCDQEIILQLREKIAGLEKELEAKEEKMAILEARIEQRHLQGDYDPTTTKVLHFKMNPVKVAQIQRTEEVKGLQEENERLKKRLQILEESGGKVEDLTVQVEQKLQEPDSAKDVEEMRTQLNSAKLKNERLMEAFKKTSQEFREVCYRLMGYKIDIPCTNQYRLTSMYSESPSHFLLFQQSSSGEIQMLETEFSTSLKDHIDMYLARYDSIPAFLSSVTLDLVGRQTISIG</sequence>
<dbReference type="Gene3D" id="3.30.457.60">
    <property type="match status" value="1"/>
</dbReference>
<keyword evidence="6" id="KW-0131">Cell cycle</keyword>
<comment type="caution">
    <text evidence="9">The sequence shown here is derived from an EMBL/GenBank/DDBJ whole genome shotgun (WGS) entry which is preliminary data.</text>
</comment>
<evidence type="ECO:0000256" key="5">
    <source>
        <dbReference type="ARBA" id="ARBA00023242"/>
    </source>
</evidence>
<dbReference type="Gene3D" id="1.20.5.170">
    <property type="match status" value="1"/>
</dbReference>
<dbReference type="GO" id="GO:0051301">
    <property type="term" value="P:cell division"/>
    <property type="evidence" value="ECO:0007669"/>
    <property type="project" value="UniProtKB-KW"/>
</dbReference>
<evidence type="ECO:0000256" key="8">
    <source>
        <dbReference type="SAM" id="MobiDB-lite"/>
    </source>
</evidence>
<dbReference type="EMBL" id="JBJQND010000005">
    <property type="protein sequence ID" value="KAL3876776.1"/>
    <property type="molecule type" value="Genomic_DNA"/>
</dbReference>
<proteinExistence type="inferred from homology"/>
<evidence type="ECO:0000256" key="4">
    <source>
        <dbReference type="ARBA" id="ARBA00022776"/>
    </source>
</evidence>
<reference evidence="9 10" key="1">
    <citation type="submission" date="2024-11" db="EMBL/GenBank/DDBJ databases">
        <title>Chromosome-level genome assembly of the freshwater bivalve Anodonta woodiana.</title>
        <authorList>
            <person name="Chen X."/>
        </authorList>
    </citation>
    <scope>NUCLEOTIDE SEQUENCE [LARGE SCALE GENOMIC DNA]</scope>
    <source>
        <strain evidence="9">MN2024</strain>
        <tissue evidence="9">Gills</tissue>
    </source>
</reference>
<accession>A0ABD3WTT3</accession>
<evidence type="ECO:0000256" key="7">
    <source>
        <dbReference type="SAM" id="Coils"/>
    </source>
</evidence>
<keyword evidence="3" id="KW-0132">Cell division</keyword>
<gene>
    <name evidence="9" type="ORF">ACJMK2_034572</name>
</gene>
<feature type="coiled-coil region" evidence="7">
    <location>
        <begin position="374"/>
        <end position="412"/>
    </location>
</feature>
<protein>
    <recommendedName>
        <fullName evidence="11">Mitotic spindle assembly checkpoint protein MAD1</fullName>
    </recommendedName>
</protein>
<evidence type="ECO:0000256" key="1">
    <source>
        <dbReference type="ARBA" id="ARBA00004123"/>
    </source>
</evidence>
<organism evidence="9 10">
    <name type="scientific">Sinanodonta woodiana</name>
    <name type="common">Chinese pond mussel</name>
    <name type="synonym">Anodonta woodiana</name>
    <dbReference type="NCBI Taxonomy" id="1069815"/>
    <lineage>
        <taxon>Eukaryota</taxon>
        <taxon>Metazoa</taxon>
        <taxon>Spiralia</taxon>
        <taxon>Lophotrochozoa</taxon>
        <taxon>Mollusca</taxon>
        <taxon>Bivalvia</taxon>
        <taxon>Autobranchia</taxon>
        <taxon>Heteroconchia</taxon>
        <taxon>Palaeoheterodonta</taxon>
        <taxon>Unionida</taxon>
        <taxon>Unionoidea</taxon>
        <taxon>Unionidae</taxon>
        <taxon>Unioninae</taxon>
        <taxon>Sinanodonta</taxon>
    </lineage>
</organism>
<dbReference type="Proteomes" id="UP001634394">
    <property type="component" value="Unassembled WGS sequence"/>
</dbReference>
<feature type="region of interest" description="Disordered" evidence="8">
    <location>
        <begin position="23"/>
        <end position="55"/>
    </location>
</feature>
<feature type="coiled-coil region" evidence="7">
    <location>
        <begin position="118"/>
        <end position="336"/>
    </location>
</feature>
<evidence type="ECO:0000256" key="3">
    <source>
        <dbReference type="ARBA" id="ARBA00022618"/>
    </source>
</evidence>
<comment type="similarity">
    <text evidence="2">Belongs to the MAD1 family.</text>
</comment>
<feature type="coiled-coil region" evidence="7">
    <location>
        <begin position="449"/>
        <end position="594"/>
    </location>
</feature>
<dbReference type="GO" id="GO:0005634">
    <property type="term" value="C:nucleus"/>
    <property type="evidence" value="ECO:0007669"/>
    <property type="project" value="UniProtKB-SubCell"/>
</dbReference>
<keyword evidence="10" id="KW-1185">Reference proteome</keyword>
<name>A0ABD3WTT3_SINWO</name>
<evidence type="ECO:0000313" key="10">
    <source>
        <dbReference type="Proteomes" id="UP001634394"/>
    </source>
</evidence>
<dbReference type="AlphaFoldDB" id="A0ABD3WTT3"/>
<dbReference type="Gene3D" id="6.10.250.90">
    <property type="match status" value="1"/>
</dbReference>
<evidence type="ECO:0000256" key="2">
    <source>
        <dbReference type="ARBA" id="ARBA00008029"/>
    </source>
</evidence>
<dbReference type="FunFam" id="3.30.457.60:FF:000002">
    <property type="entry name" value="Mitotic spindle assembly checkpoint protein MAD1"/>
    <property type="match status" value="1"/>
</dbReference>
<keyword evidence="5" id="KW-0539">Nucleus</keyword>
<dbReference type="Pfam" id="PF05557">
    <property type="entry name" value="MAD"/>
    <property type="match status" value="1"/>
</dbReference>